<feature type="transmembrane region" description="Helical" evidence="6">
    <location>
        <begin position="76"/>
        <end position="95"/>
    </location>
</feature>
<dbReference type="PANTHER" id="PTHR43791">
    <property type="entry name" value="PERMEASE-RELATED"/>
    <property type="match status" value="1"/>
</dbReference>
<dbReference type="PANTHER" id="PTHR43791:SF67">
    <property type="entry name" value="TRANSPORTER, PUTATIVE (AFU_ORTHOLOGUE AFUA_3G04010)-RELATED"/>
    <property type="match status" value="1"/>
</dbReference>
<name>F4RS67_MELLP</name>
<evidence type="ECO:0000256" key="1">
    <source>
        <dbReference type="ARBA" id="ARBA00004141"/>
    </source>
</evidence>
<dbReference type="SUPFAM" id="SSF103473">
    <property type="entry name" value="MFS general substrate transporter"/>
    <property type="match status" value="1"/>
</dbReference>
<protein>
    <recommendedName>
        <fullName evidence="9">Major facilitator superfamily (MFS) profile domain-containing protein</fullName>
    </recommendedName>
</protein>
<dbReference type="InterPro" id="IPR011701">
    <property type="entry name" value="MFS"/>
</dbReference>
<feature type="transmembrane region" description="Helical" evidence="6">
    <location>
        <begin position="406"/>
        <end position="427"/>
    </location>
</feature>
<feature type="transmembrane region" description="Helical" evidence="6">
    <location>
        <begin position="107"/>
        <end position="126"/>
    </location>
</feature>
<keyword evidence="4 6" id="KW-1133">Transmembrane helix</keyword>
<dbReference type="FunCoup" id="F4RS67">
    <property type="interactions" value="75"/>
</dbReference>
<evidence type="ECO:0008006" key="9">
    <source>
        <dbReference type="Google" id="ProtNLM"/>
    </source>
</evidence>
<dbReference type="Pfam" id="PF07690">
    <property type="entry name" value="MFS_1"/>
    <property type="match status" value="1"/>
</dbReference>
<dbReference type="VEuPathDB" id="FungiDB:MELLADRAFT_37206"/>
<evidence type="ECO:0000313" key="8">
    <source>
        <dbReference type="Proteomes" id="UP000001072"/>
    </source>
</evidence>
<dbReference type="FunFam" id="1.20.1250.20:FF:000013">
    <property type="entry name" value="MFS general substrate transporter"/>
    <property type="match status" value="1"/>
</dbReference>
<feature type="transmembrane region" description="Helical" evidence="6">
    <location>
        <begin position="348"/>
        <end position="367"/>
    </location>
</feature>
<dbReference type="GO" id="GO:0016020">
    <property type="term" value="C:membrane"/>
    <property type="evidence" value="ECO:0007669"/>
    <property type="project" value="UniProtKB-SubCell"/>
</dbReference>
<feature type="transmembrane region" description="Helical" evidence="6">
    <location>
        <begin position="169"/>
        <end position="190"/>
    </location>
</feature>
<evidence type="ECO:0000256" key="3">
    <source>
        <dbReference type="ARBA" id="ARBA00022692"/>
    </source>
</evidence>
<comment type="subcellular location">
    <subcellularLocation>
        <location evidence="1">Membrane</location>
        <topology evidence="1">Multi-pass membrane protein</topology>
    </subcellularLocation>
</comment>
<dbReference type="OrthoDB" id="9971669at2759"/>
<dbReference type="InParanoid" id="F4RS67"/>
<keyword evidence="5 6" id="KW-0472">Membrane</keyword>
<dbReference type="GeneID" id="18927616"/>
<dbReference type="EMBL" id="GL883116">
    <property type="protein sequence ID" value="EGG04831.1"/>
    <property type="molecule type" value="Genomic_DNA"/>
</dbReference>
<keyword evidence="8" id="KW-1185">Reference proteome</keyword>
<organism evidence="8">
    <name type="scientific">Melampsora larici-populina (strain 98AG31 / pathotype 3-4-7)</name>
    <name type="common">Poplar leaf rust fungus</name>
    <dbReference type="NCBI Taxonomy" id="747676"/>
    <lineage>
        <taxon>Eukaryota</taxon>
        <taxon>Fungi</taxon>
        <taxon>Dikarya</taxon>
        <taxon>Basidiomycota</taxon>
        <taxon>Pucciniomycotina</taxon>
        <taxon>Pucciniomycetes</taxon>
        <taxon>Pucciniales</taxon>
        <taxon>Melampsoraceae</taxon>
        <taxon>Melampsora</taxon>
    </lineage>
</organism>
<dbReference type="HOGENOM" id="CLU_001265_0_1_1"/>
<feature type="transmembrane region" description="Helical" evidence="6">
    <location>
        <begin position="439"/>
        <end position="458"/>
    </location>
</feature>
<dbReference type="Gene3D" id="1.20.1250.20">
    <property type="entry name" value="MFS general substrate transporter like domains"/>
    <property type="match status" value="2"/>
</dbReference>
<dbReference type="FunFam" id="1.20.1250.20:FF:000018">
    <property type="entry name" value="MFS transporter permease"/>
    <property type="match status" value="1"/>
</dbReference>
<evidence type="ECO:0000256" key="5">
    <source>
        <dbReference type="ARBA" id="ARBA00023136"/>
    </source>
</evidence>
<evidence type="ECO:0000256" key="6">
    <source>
        <dbReference type="SAM" id="Phobius"/>
    </source>
</evidence>
<dbReference type="Proteomes" id="UP000001072">
    <property type="component" value="Unassembled WGS sequence"/>
</dbReference>
<dbReference type="InterPro" id="IPR036259">
    <property type="entry name" value="MFS_trans_sf"/>
</dbReference>
<evidence type="ECO:0000313" key="7">
    <source>
        <dbReference type="EMBL" id="EGG04831.1"/>
    </source>
</evidence>
<dbReference type="GO" id="GO:0022857">
    <property type="term" value="F:transmembrane transporter activity"/>
    <property type="evidence" value="ECO:0007669"/>
    <property type="project" value="InterPro"/>
</dbReference>
<reference evidence="8" key="1">
    <citation type="journal article" date="2011" name="Proc. Natl. Acad. Sci. U.S.A.">
        <title>Obligate biotrophy features unraveled by the genomic analysis of rust fungi.</title>
        <authorList>
            <person name="Duplessis S."/>
            <person name="Cuomo C.A."/>
            <person name="Lin Y.-C."/>
            <person name="Aerts A."/>
            <person name="Tisserant E."/>
            <person name="Veneault-Fourrey C."/>
            <person name="Joly D.L."/>
            <person name="Hacquard S."/>
            <person name="Amselem J."/>
            <person name="Cantarel B.L."/>
            <person name="Chiu R."/>
            <person name="Coutinho P.M."/>
            <person name="Feau N."/>
            <person name="Field M."/>
            <person name="Frey P."/>
            <person name="Gelhaye E."/>
            <person name="Goldberg J."/>
            <person name="Grabherr M.G."/>
            <person name="Kodira C.D."/>
            <person name="Kohler A."/>
            <person name="Kuees U."/>
            <person name="Lindquist E.A."/>
            <person name="Lucas S.M."/>
            <person name="Mago R."/>
            <person name="Mauceli E."/>
            <person name="Morin E."/>
            <person name="Murat C."/>
            <person name="Pangilinan J.L."/>
            <person name="Park R."/>
            <person name="Pearson M."/>
            <person name="Quesneville H."/>
            <person name="Rouhier N."/>
            <person name="Sakthikumar S."/>
            <person name="Salamov A.A."/>
            <person name="Schmutz J."/>
            <person name="Selles B."/>
            <person name="Shapiro H."/>
            <person name="Tanguay P."/>
            <person name="Tuskan G.A."/>
            <person name="Henrissat B."/>
            <person name="Van de Peer Y."/>
            <person name="Rouze P."/>
            <person name="Ellis J.G."/>
            <person name="Dodds P.N."/>
            <person name="Schein J.E."/>
            <person name="Zhong S."/>
            <person name="Hamelin R.C."/>
            <person name="Grigoriev I.V."/>
            <person name="Szabo L.J."/>
            <person name="Martin F."/>
        </authorList>
    </citation>
    <scope>NUCLEOTIDE SEQUENCE [LARGE SCALE GENOMIC DNA]</scope>
    <source>
        <strain evidence="8">98AG31 / pathotype 3-4-7</strain>
    </source>
</reference>
<keyword evidence="3 6" id="KW-0812">Transmembrane</keyword>
<sequence>MFDPYHLKLQLTELFSSRSLQEHPLHESTRRSIVKKIDLHALPVLSLLWLACFLDRTNVGNAKVGGMDDTLGLVGLQYNIGLAIFYASYIFAELPSNYLLKQVGAKLWLPFLVASWGAVTILMGFMKNYSSLLACRFFLDPPSFSHIFLIPQMMYLSTMYQRNELQLRVGVFYVFAPLSGAFGGLLAYGIEHMEGVGGLKGWQWMFVWEGIGTVLVAIFGVCYMPKNLATASFLTPEERHFAASEEKVKSGEDKLNEITNHHLIHEEFEMREVIRGFKEPQVWMTGFGYMGLSVCIYSFALFLPTIVLGMGHSGLDAQLHSSFPYLPASVLVLIMAFIGDRLQLRGPIILLLTPIAMVGYILCITADSNDARYAGVFLIAAGIYPATPSILCILPNNVAGLTKRGTVTALHLMISNCGGFVATFIYTREQAPRYKKGHSIALAFLVFAWTMFFLNSMYCRKENKARSNHKRDSNLMKYDQLVKDGKTNAPIGDRHPNFKFTI</sequence>
<feature type="transmembrane region" description="Helical" evidence="6">
    <location>
        <begin position="202"/>
        <end position="224"/>
    </location>
</feature>
<keyword evidence="2" id="KW-0813">Transport</keyword>
<dbReference type="RefSeq" id="XP_007411922.1">
    <property type="nucleotide sequence ID" value="XM_007411860.1"/>
</dbReference>
<dbReference type="KEGG" id="mlr:MELLADRAFT_37206"/>
<accession>F4RS67</accession>
<feature type="transmembrane region" description="Helical" evidence="6">
    <location>
        <begin position="373"/>
        <end position="394"/>
    </location>
</feature>
<feature type="transmembrane region" description="Helical" evidence="6">
    <location>
        <begin position="287"/>
        <end position="310"/>
    </location>
</feature>
<dbReference type="AlphaFoldDB" id="F4RS67"/>
<evidence type="ECO:0000256" key="4">
    <source>
        <dbReference type="ARBA" id="ARBA00022989"/>
    </source>
</evidence>
<evidence type="ECO:0000256" key="2">
    <source>
        <dbReference type="ARBA" id="ARBA00022448"/>
    </source>
</evidence>
<dbReference type="eggNOG" id="KOG2533">
    <property type="taxonomic scope" value="Eukaryota"/>
</dbReference>
<feature type="transmembrane region" description="Helical" evidence="6">
    <location>
        <begin position="322"/>
        <end position="339"/>
    </location>
</feature>
<gene>
    <name evidence="7" type="ORF">MELLADRAFT_37206</name>
</gene>
<proteinExistence type="predicted"/>